<organism evidence="1 2">
    <name type="scientific">Streptomyces nogalater</name>
    <dbReference type="NCBI Taxonomy" id="38314"/>
    <lineage>
        <taxon>Bacteria</taxon>
        <taxon>Bacillati</taxon>
        <taxon>Actinomycetota</taxon>
        <taxon>Actinomycetes</taxon>
        <taxon>Kitasatosporales</taxon>
        <taxon>Streptomycetaceae</taxon>
        <taxon>Streptomyces</taxon>
    </lineage>
</organism>
<evidence type="ECO:0000313" key="2">
    <source>
        <dbReference type="Proteomes" id="UP001596065"/>
    </source>
</evidence>
<dbReference type="GO" id="GO:0008168">
    <property type="term" value="F:methyltransferase activity"/>
    <property type="evidence" value="ECO:0007669"/>
    <property type="project" value="UniProtKB-KW"/>
</dbReference>
<dbReference type="RefSeq" id="WP_344353910.1">
    <property type="nucleotide sequence ID" value="NZ_BAAASM010000086.1"/>
</dbReference>
<comment type="caution">
    <text evidence="1">The sequence shown here is derived from an EMBL/GenBank/DDBJ whole genome shotgun (WGS) entry which is preliminary data.</text>
</comment>
<keyword evidence="1" id="KW-0489">Methyltransferase</keyword>
<dbReference type="InterPro" id="IPR029063">
    <property type="entry name" value="SAM-dependent_MTases_sf"/>
</dbReference>
<reference evidence="2" key="1">
    <citation type="journal article" date="2019" name="Int. J. Syst. Evol. Microbiol.">
        <title>The Global Catalogue of Microorganisms (GCM) 10K type strain sequencing project: providing services to taxonomists for standard genome sequencing and annotation.</title>
        <authorList>
            <consortium name="The Broad Institute Genomics Platform"/>
            <consortium name="The Broad Institute Genome Sequencing Center for Infectious Disease"/>
            <person name="Wu L."/>
            <person name="Ma J."/>
        </authorList>
    </citation>
    <scope>NUCLEOTIDE SEQUENCE [LARGE SCALE GENOMIC DNA]</scope>
    <source>
        <strain evidence="2">KCTC 5701</strain>
    </source>
</reference>
<dbReference type="SUPFAM" id="SSF53335">
    <property type="entry name" value="S-adenosyl-L-methionine-dependent methyltransferases"/>
    <property type="match status" value="1"/>
</dbReference>
<name>A0ABW0WT17_STRNO</name>
<proteinExistence type="predicted"/>
<keyword evidence="2" id="KW-1185">Reference proteome</keyword>
<dbReference type="Proteomes" id="UP001596065">
    <property type="component" value="Unassembled WGS sequence"/>
</dbReference>
<gene>
    <name evidence="1" type="ORF">ACFP3J_30630</name>
</gene>
<dbReference type="InterPro" id="IPR006764">
    <property type="entry name" value="SAM_dep_MeTrfase_SAV2177_type"/>
</dbReference>
<protein>
    <submittedName>
        <fullName evidence="1">SAM-dependent methyltransferase</fullName>
        <ecNumber evidence="1">2.1.1.-</ecNumber>
    </submittedName>
</protein>
<sequence>MTREEKPISDAIDTRSPSVARMYDWLLDGVDNYAADRKACEDLLEIAPSSKVLARNNRAFLRRVVRVLAQEYGIRQFLDHGSGLPTQDNVHQVAQRVDRSCRIVYLDTDPIVLAHGRSRLDQNDRVAVLRADMRETEAIFGTPEVRRLIRKNECTAALFVSVVHCLKDEDVLPMLAAVKARLEPGSFFVICQLVSDRADIRNRVTDLMDRATGGKWGRVRTADEVRAYFDALGLDIIDPGLCDVTDWRPDSELMPRPKADDWVEWGGVGRVPIR</sequence>
<accession>A0ABW0WT17</accession>
<dbReference type="PIRSF" id="PIRSF017393">
    <property type="entry name" value="MTase_SAV2177"/>
    <property type="match status" value="1"/>
</dbReference>
<dbReference type="EC" id="2.1.1.-" evidence="1"/>
<dbReference type="EMBL" id="JBHSOE010000075">
    <property type="protein sequence ID" value="MFC5659816.1"/>
    <property type="molecule type" value="Genomic_DNA"/>
</dbReference>
<keyword evidence="1" id="KW-0808">Transferase</keyword>
<dbReference type="GO" id="GO:0032259">
    <property type="term" value="P:methylation"/>
    <property type="evidence" value="ECO:0007669"/>
    <property type="project" value="UniProtKB-KW"/>
</dbReference>
<dbReference type="Gene3D" id="3.40.50.150">
    <property type="entry name" value="Vaccinia Virus protein VP39"/>
    <property type="match status" value="1"/>
</dbReference>
<evidence type="ECO:0000313" key="1">
    <source>
        <dbReference type="EMBL" id="MFC5659816.1"/>
    </source>
</evidence>
<dbReference type="Pfam" id="PF04672">
    <property type="entry name" value="Methyltransf_19"/>
    <property type="match status" value="1"/>
</dbReference>